<keyword evidence="9 11" id="KW-0460">Magnesium</keyword>
<evidence type="ECO:0000313" key="13">
    <source>
        <dbReference type="Proteomes" id="UP000005744"/>
    </source>
</evidence>
<evidence type="ECO:0000256" key="11">
    <source>
        <dbReference type="HAMAP-Rule" id="MF_00228"/>
    </source>
</evidence>
<dbReference type="STRING" id="395493.BegalDRAFT_2384"/>
<dbReference type="UniPathway" id="UPA00060">
    <property type="reaction ID" value="UER00139"/>
</dbReference>
<feature type="binding site" evidence="11">
    <location>
        <position position="169"/>
    </location>
    <ligand>
        <name>ATP</name>
        <dbReference type="ChEBI" id="CHEBI:30616"/>
    </ligand>
</feature>
<evidence type="ECO:0000256" key="3">
    <source>
        <dbReference type="ARBA" id="ARBA00004868"/>
    </source>
</evidence>
<dbReference type="GO" id="GO:0009229">
    <property type="term" value="P:thiamine diphosphate biosynthetic process"/>
    <property type="evidence" value="ECO:0007669"/>
    <property type="project" value="UniProtKB-UniRule"/>
</dbReference>
<dbReference type="PRINTS" id="PR01099">
    <property type="entry name" value="HYETHTZKNASE"/>
</dbReference>
<dbReference type="eggNOG" id="COG2145">
    <property type="taxonomic scope" value="Bacteria"/>
</dbReference>
<dbReference type="EC" id="2.7.1.50" evidence="11"/>
<dbReference type="GO" id="GO:0005524">
    <property type="term" value="F:ATP binding"/>
    <property type="evidence" value="ECO:0007669"/>
    <property type="project" value="UniProtKB-UniRule"/>
</dbReference>
<reference evidence="12 13" key="1">
    <citation type="submission" date="2011-11" db="EMBL/GenBank/DDBJ databases">
        <title>Improved High-Quality Draft sequence of Beggiatoa alba B18lD.</title>
        <authorList>
            <consortium name="US DOE Joint Genome Institute"/>
            <person name="Lucas S."/>
            <person name="Han J."/>
            <person name="Lapidus A."/>
            <person name="Cheng J.-F."/>
            <person name="Goodwin L."/>
            <person name="Pitluck S."/>
            <person name="Peters L."/>
            <person name="Mikhailova N."/>
            <person name="Held B."/>
            <person name="Detter J.C."/>
            <person name="Han C."/>
            <person name="Tapia R."/>
            <person name="Land M."/>
            <person name="Hauser L."/>
            <person name="Kyrpides N."/>
            <person name="Ivanova N."/>
            <person name="Pagani I."/>
            <person name="Samuel K."/>
            <person name="Teske A."/>
            <person name="Mueller J."/>
            <person name="Woyke T."/>
        </authorList>
    </citation>
    <scope>NUCLEOTIDE SEQUENCE [LARGE SCALE GENOMIC DNA]</scope>
    <source>
        <strain evidence="12 13">B18LD</strain>
    </source>
</reference>
<keyword evidence="7 11" id="KW-0418">Kinase</keyword>
<dbReference type="HOGENOM" id="CLU_019943_0_1_6"/>
<feature type="binding site" evidence="11">
    <location>
        <position position="47"/>
    </location>
    <ligand>
        <name>substrate</name>
    </ligand>
</feature>
<name>I3CHZ4_9GAMM</name>
<dbReference type="GO" id="GO:0000287">
    <property type="term" value="F:magnesium ion binding"/>
    <property type="evidence" value="ECO:0007669"/>
    <property type="project" value="UniProtKB-UniRule"/>
</dbReference>
<dbReference type="Proteomes" id="UP000005744">
    <property type="component" value="Unassembled WGS sequence"/>
</dbReference>
<keyword evidence="13" id="KW-1185">Reference proteome</keyword>
<accession>I3CHZ4</accession>
<evidence type="ECO:0000256" key="2">
    <source>
        <dbReference type="ARBA" id="ARBA00001946"/>
    </source>
</evidence>
<dbReference type="NCBIfam" id="TIGR00694">
    <property type="entry name" value="thiM"/>
    <property type="match status" value="1"/>
</dbReference>
<keyword evidence="6 11" id="KW-0547">Nucleotide-binding</keyword>
<evidence type="ECO:0000256" key="9">
    <source>
        <dbReference type="ARBA" id="ARBA00022842"/>
    </source>
</evidence>
<dbReference type="RefSeq" id="WP_002690246.1">
    <property type="nucleotide sequence ID" value="NZ_JH600070.1"/>
</dbReference>
<dbReference type="Gene3D" id="3.40.1190.20">
    <property type="match status" value="1"/>
</dbReference>
<organism evidence="12 13">
    <name type="scientific">Beggiatoa alba B18LD</name>
    <dbReference type="NCBI Taxonomy" id="395493"/>
    <lineage>
        <taxon>Bacteria</taxon>
        <taxon>Pseudomonadati</taxon>
        <taxon>Pseudomonadota</taxon>
        <taxon>Gammaproteobacteria</taxon>
        <taxon>Thiotrichales</taxon>
        <taxon>Thiotrichaceae</taxon>
        <taxon>Beggiatoa</taxon>
    </lineage>
</organism>
<dbReference type="InterPro" id="IPR029056">
    <property type="entry name" value="Ribokinase-like"/>
</dbReference>
<dbReference type="NCBIfam" id="NF006830">
    <property type="entry name" value="PRK09355.1"/>
    <property type="match status" value="1"/>
</dbReference>
<comment type="function">
    <text evidence="11">Catalyzes the phosphorylation of the hydroxyl group of 4-methyl-5-beta-hydroxyethylthiazole (THZ).</text>
</comment>
<comment type="similarity">
    <text evidence="11">Belongs to the Thz kinase family.</text>
</comment>
<dbReference type="AlphaFoldDB" id="I3CHZ4"/>
<dbReference type="HAMAP" id="MF_00228">
    <property type="entry name" value="Thz_kinase"/>
    <property type="match status" value="1"/>
</dbReference>
<dbReference type="InterPro" id="IPR000417">
    <property type="entry name" value="Hyethyz_kinase"/>
</dbReference>
<dbReference type="GO" id="GO:0009228">
    <property type="term" value="P:thiamine biosynthetic process"/>
    <property type="evidence" value="ECO:0007669"/>
    <property type="project" value="UniProtKB-KW"/>
</dbReference>
<comment type="cofactor">
    <cofactor evidence="2 11">
        <name>Mg(2+)</name>
        <dbReference type="ChEBI" id="CHEBI:18420"/>
    </cofactor>
</comment>
<sequence>MRVTPQSIWVDIVKIREQFPLVHNITNYVVMNNTANALLALGASPAMAHAEDEMVEMVSISNALVINIGTLSPHWVKGMEKAVIQAKQLNKPIVIDPVACGATALRSTTMQTLLQLANPSVIRGNASEIKALVSANIKTRGADSSESSGMAVAEALELAKTYQCTVVVSGATDYIVDDKAVIKIRNGHPMMTKVTGLGCTATALVGAFVAVNADFHQAACHAMAVMGIAGEIAIQKTAGPGTLQLHFLDALYQLNEQQLINYLHVESC</sequence>
<evidence type="ECO:0000256" key="10">
    <source>
        <dbReference type="ARBA" id="ARBA00022977"/>
    </source>
</evidence>
<evidence type="ECO:0000256" key="4">
    <source>
        <dbReference type="ARBA" id="ARBA00022679"/>
    </source>
</evidence>
<evidence type="ECO:0000313" key="12">
    <source>
        <dbReference type="EMBL" id="EIJ43237.1"/>
    </source>
</evidence>
<evidence type="ECO:0000256" key="1">
    <source>
        <dbReference type="ARBA" id="ARBA00001771"/>
    </source>
</evidence>
<dbReference type="SUPFAM" id="SSF53613">
    <property type="entry name" value="Ribokinase-like"/>
    <property type="match status" value="1"/>
</dbReference>
<dbReference type="PIRSF" id="PIRSF000513">
    <property type="entry name" value="Thz_kinase"/>
    <property type="match status" value="1"/>
</dbReference>
<dbReference type="OrthoDB" id="8909021at2"/>
<dbReference type="CDD" id="cd01170">
    <property type="entry name" value="THZ_kinase"/>
    <property type="match status" value="1"/>
</dbReference>
<keyword evidence="8 11" id="KW-0067">ATP-binding</keyword>
<evidence type="ECO:0000256" key="5">
    <source>
        <dbReference type="ARBA" id="ARBA00022723"/>
    </source>
</evidence>
<keyword evidence="4 11" id="KW-0808">Transferase</keyword>
<dbReference type="GO" id="GO:0004417">
    <property type="term" value="F:hydroxyethylthiazole kinase activity"/>
    <property type="evidence" value="ECO:0007669"/>
    <property type="project" value="UniProtKB-UniRule"/>
</dbReference>
<keyword evidence="10 11" id="KW-0784">Thiamine biosynthesis</keyword>
<gene>
    <name evidence="11" type="primary">thiM</name>
    <name evidence="12" type="ORF">BegalDRAFT_2384</name>
</gene>
<evidence type="ECO:0000256" key="8">
    <source>
        <dbReference type="ARBA" id="ARBA00022840"/>
    </source>
</evidence>
<dbReference type="EMBL" id="JH600070">
    <property type="protein sequence ID" value="EIJ43237.1"/>
    <property type="molecule type" value="Genomic_DNA"/>
</dbReference>
<evidence type="ECO:0000256" key="7">
    <source>
        <dbReference type="ARBA" id="ARBA00022777"/>
    </source>
</evidence>
<evidence type="ECO:0000256" key="6">
    <source>
        <dbReference type="ARBA" id="ARBA00022741"/>
    </source>
</evidence>
<comment type="pathway">
    <text evidence="3 11">Cofactor biosynthesis; thiamine diphosphate biosynthesis; 4-methyl-5-(2-phosphoethyl)-thiazole from 5-(2-hydroxyethyl)-4-methylthiazole: step 1/1.</text>
</comment>
<comment type="catalytic activity">
    <reaction evidence="1 11">
        <text>5-(2-hydroxyethyl)-4-methylthiazole + ATP = 4-methyl-5-(2-phosphooxyethyl)-thiazole + ADP + H(+)</text>
        <dbReference type="Rhea" id="RHEA:24212"/>
        <dbReference type="ChEBI" id="CHEBI:15378"/>
        <dbReference type="ChEBI" id="CHEBI:17957"/>
        <dbReference type="ChEBI" id="CHEBI:30616"/>
        <dbReference type="ChEBI" id="CHEBI:58296"/>
        <dbReference type="ChEBI" id="CHEBI:456216"/>
        <dbReference type="EC" id="2.7.1.50"/>
    </reaction>
</comment>
<feature type="binding site" evidence="11">
    <location>
        <position position="123"/>
    </location>
    <ligand>
        <name>ATP</name>
        <dbReference type="ChEBI" id="CHEBI:30616"/>
    </ligand>
</feature>
<keyword evidence="5 11" id="KW-0479">Metal-binding</keyword>
<protein>
    <recommendedName>
        <fullName evidence="11">Hydroxyethylthiazole kinase</fullName>
        <ecNumber evidence="11">2.7.1.50</ecNumber>
    </recommendedName>
    <alternativeName>
        <fullName evidence="11">4-methyl-5-beta-hydroxyethylthiazole kinase</fullName>
        <shortName evidence="11">TH kinase</shortName>
        <shortName evidence="11">Thz kinase</shortName>
    </alternativeName>
</protein>
<dbReference type="Pfam" id="PF02110">
    <property type="entry name" value="HK"/>
    <property type="match status" value="1"/>
</dbReference>
<proteinExistence type="inferred from homology"/>
<feature type="binding site" evidence="11">
    <location>
        <position position="196"/>
    </location>
    <ligand>
        <name>substrate</name>
    </ligand>
</feature>